<feature type="compositionally biased region" description="Low complexity" evidence="1">
    <location>
        <begin position="267"/>
        <end position="285"/>
    </location>
</feature>
<dbReference type="EMBL" id="JBDJPC010000013">
    <property type="protein sequence ID" value="KAL1488719.1"/>
    <property type="molecule type" value="Genomic_DNA"/>
</dbReference>
<feature type="compositionally biased region" description="Polar residues" evidence="1">
    <location>
        <begin position="326"/>
        <end position="335"/>
    </location>
</feature>
<feature type="compositionally biased region" description="Acidic residues" evidence="1">
    <location>
        <begin position="340"/>
        <end position="356"/>
    </location>
</feature>
<feature type="region of interest" description="Disordered" evidence="1">
    <location>
        <begin position="326"/>
        <end position="392"/>
    </location>
</feature>
<evidence type="ECO:0000313" key="3">
    <source>
        <dbReference type="Proteomes" id="UP001566132"/>
    </source>
</evidence>
<keyword evidence="3" id="KW-1185">Reference proteome</keyword>
<evidence type="ECO:0000313" key="2">
    <source>
        <dbReference type="EMBL" id="KAL1488719.1"/>
    </source>
</evidence>
<sequence length="392" mass="44533">MNEMFNCKGGSFEREGGISEPALLDETPKVPEIEISQRLELQGGASNLPPSIAQLSFKLMFEVSSVLLKAQIKTIMERPCNPSQYIWWVTVSLGIFRDPWRPLRKNDTYKLSLPYPYPAPQFTPRVPKDSYILKKGKIRVVSVSCRSRVGVVSESCPCRVGGLPHPAPQFTPRVPKDRRLLLIRIENQSKIAPTLTTPSPIWCNALKCIYNSFLHVFWCGWSFLIHHLLNVAPQREIKFSSFGKSSVPLNSAFPKLEWRNKLPSEFFPSPPTSTITKRQSASTQSKKAKKLRETTSGQAAIKQKKIKYEEMLFFLNPYIGSVDGTASNYNESSPNRGIEEENNEEKENEVDNSEESPEIRSSVESSNISSHSQKQYYRSQNKRKRSQEPETS</sequence>
<name>A0ABD1E4S4_HYPHA</name>
<accession>A0ABD1E4S4</accession>
<dbReference type="Proteomes" id="UP001566132">
    <property type="component" value="Unassembled WGS sequence"/>
</dbReference>
<feature type="compositionally biased region" description="Low complexity" evidence="1">
    <location>
        <begin position="362"/>
        <end position="372"/>
    </location>
</feature>
<feature type="region of interest" description="Disordered" evidence="1">
    <location>
        <begin position="267"/>
        <end position="300"/>
    </location>
</feature>
<gene>
    <name evidence="2" type="ORF">ABEB36_014518</name>
</gene>
<proteinExistence type="predicted"/>
<reference evidence="2 3" key="1">
    <citation type="submission" date="2024-05" db="EMBL/GenBank/DDBJ databases">
        <title>Genetic variation in Jamaican populations of the coffee berry borer (Hypothenemus hampei).</title>
        <authorList>
            <person name="Errbii M."/>
            <person name="Myrie A."/>
        </authorList>
    </citation>
    <scope>NUCLEOTIDE SEQUENCE [LARGE SCALE GENOMIC DNA]</scope>
    <source>
        <strain evidence="2">JA-Hopewell-2020-01-JO</strain>
        <tissue evidence="2">Whole body</tissue>
    </source>
</reference>
<dbReference type="AlphaFoldDB" id="A0ABD1E4S4"/>
<protein>
    <submittedName>
        <fullName evidence="2">Uncharacterized protein</fullName>
    </submittedName>
</protein>
<organism evidence="2 3">
    <name type="scientific">Hypothenemus hampei</name>
    <name type="common">Coffee berry borer</name>
    <dbReference type="NCBI Taxonomy" id="57062"/>
    <lineage>
        <taxon>Eukaryota</taxon>
        <taxon>Metazoa</taxon>
        <taxon>Ecdysozoa</taxon>
        <taxon>Arthropoda</taxon>
        <taxon>Hexapoda</taxon>
        <taxon>Insecta</taxon>
        <taxon>Pterygota</taxon>
        <taxon>Neoptera</taxon>
        <taxon>Endopterygota</taxon>
        <taxon>Coleoptera</taxon>
        <taxon>Polyphaga</taxon>
        <taxon>Cucujiformia</taxon>
        <taxon>Curculionidae</taxon>
        <taxon>Scolytinae</taxon>
        <taxon>Hypothenemus</taxon>
    </lineage>
</organism>
<comment type="caution">
    <text evidence="2">The sequence shown here is derived from an EMBL/GenBank/DDBJ whole genome shotgun (WGS) entry which is preliminary data.</text>
</comment>
<evidence type="ECO:0000256" key="1">
    <source>
        <dbReference type="SAM" id="MobiDB-lite"/>
    </source>
</evidence>